<dbReference type="InterPro" id="IPR052020">
    <property type="entry name" value="Cyclic_di-GMP/3'3'-cGAMP_PDE"/>
</dbReference>
<dbReference type="Pfam" id="PF00072">
    <property type="entry name" value="Response_reg"/>
    <property type="match status" value="1"/>
</dbReference>
<evidence type="ECO:0000259" key="2">
    <source>
        <dbReference type="PROSITE" id="PS51831"/>
    </source>
</evidence>
<reference evidence="4" key="1">
    <citation type="journal article" date="2015" name="Nature">
        <title>Complex archaea that bridge the gap between prokaryotes and eukaryotes.</title>
        <authorList>
            <person name="Spang A."/>
            <person name="Saw J.H."/>
            <person name="Jorgensen S.L."/>
            <person name="Zaremba-Niedzwiedzka K."/>
            <person name="Martijn J."/>
            <person name="Lind A.E."/>
            <person name="van Eijk R."/>
            <person name="Schleper C."/>
            <person name="Guy L."/>
            <person name="Ettema T.J."/>
        </authorList>
    </citation>
    <scope>NUCLEOTIDE SEQUENCE</scope>
</reference>
<dbReference type="AlphaFoldDB" id="A0A0F9CIQ8"/>
<dbReference type="PANTHER" id="PTHR45228:SF4">
    <property type="entry name" value="LIPOPROTEIN"/>
    <property type="match status" value="1"/>
</dbReference>
<dbReference type="SMART" id="SM00471">
    <property type="entry name" value="HDc"/>
    <property type="match status" value="1"/>
</dbReference>
<feature type="non-terminal residue" evidence="4">
    <location>
        <position position="1"/>
    </location>
</feature>
<gene>
    <name evidence="4" type="ORF">LCGC14_2319760</name>
</gene>
<dbReference type="PANTHER" id="PTHR45228">
    <property type="entry name" value="CYCLIC DI-GMP PHOSPHODIESTERASE TM_0186-RELATED"/>
    <property type="match status" value="1"/>
</dbReference>
<dbReference type="InterPro" id="IPR003607">
    <property type="entry name" value="HD/PDEase_dom"/>
</dbReference>
<sequence length="312" mass="33947">LLAGQQFDVLVTDIAMPGLSGLELLVDGKRHSPGCNVILITGRSNREVLAQALMLGAYEYLEKPFSMDDLVAAVARAARDESDIPELSLRAADALRSGSPARQASLDSIWALIRAIEAKDPFTREHSEHVTQYAVALGIALDLPADAAESLRIAALLHDVGKIGVPDRILTKPGKLTDEEFESIRRHPALGADILAKITVFGREAEIVRHHHESWDGKGYPDGLVGEEPPLPSRIIMVADSMDAMLMARSYKDAYPVEKMLDELRRCAGTQFDPQIAAAALEWCDRYPKELILPVQPVEAEVAAWEGSSGVA</sequence>
<protein>
    <recommendedName>
        <fullName evidence="5">HD-GYP domain-containing protein</fullName>
    </recommendedName>
</protein>
<comment type="caution">
    <text evidence="4">The sequence shown here is derived from an EMBL/GenBank/DDBJ whole genome shotgun (WGS) entry which is preliminary data.</text>
</comment>
<dbReference type="PROSITE" id="PS51831">
    <property type="entry name" value="HD"/>
    <property type="match status" value="1"/>
</dbReference>
<feature type="domain" description="HD-GYP" evidence="3">
    <location>
        <begin position="101"/>
        <end position="296"/>
    </location>
</feature>
<feature type="domain" description="HD" evidence="2">
    <location>
        <begin position="123"/>
        <end position="245"/>
    </location>
</feature>
<accession>A0A0F9CIQ8</accession>
<dbReference type="EMBL" id="LAZR01033115">
    <property type="protein sequence ID" value="KKL49014.1"/>
    <property type="molecule type" value="Genomic_DNA"/>
</dbReference>
<evidence type="ECO:0000259" key="1">
    <source>
        <dbReference type="PROSITE" id="PS50110"/>
    </source>
</evidence>
<organism evidence="4">
    <name type="scientific">marine sediment metagenome</name>
    <dbReference type="NCBI Taxonomy" id="412755"/>
    <lineage>
        <taxon>unclassified sequences</taxon>
        <taxon>metagenomes</taxon>
        <taxon>ecological metagenomes</taxon>
    </lineage>
</organism>
<dbReference type="PROSITE" id="PS51832">
    <property type="entry name" value="HD_GYP"/>
    <property type="match status" value="1"/>
</dbReference>
<dbReference type="Pfam" id="PF13487">
    <property type="entry name" value="HD_5"/>
    <property type="match status" value="1"/>
</dbReference>
<dbReference type="InterPro" id="IPR001789">
    <property type="entry name" value="Sig_transdc_resp-reg_receiver"/>
</dbReference>
<dbReference type="CDD" id="cd00077">
    <property type="entry name" value="HDc"/>
    <property type="match status" value="1"/>
</dbReference>
<feature type="domain" description="Response regulatory" evidence="1">
    <location>
        <begin position="1"/>
        <end position="78"/>
    </location>
</feature>
<dbReference type="GO" id="GO:0000160">
    <property type="term" value="P:phosphorelay signal transduction system"/>
    <property type="evidence" value="ECO:0007669"/>
    <property type="project" value="InterPro"/>
</dbReference>
<dbReference type="PROSITE" id="PS50110">
    <property type="entry name" value="RESPONSE_REGULATORY"/>
    <property type="match status" value="1"/>
</dbReference>
<dbReference type="SUPFAM" id="SSF52172">
    <property type="entry name" value="CheY-like"/>
    <property type="match status" value="1"/>
</dbReference>
<evidence type="ECO:0008006" key="5">
    <source>
        <dbReference type="Google" id="ProtNLM"/>
    </source>
</evidence>
<dbReference type="Gene3D" id="1.10.3210.10">
    <property type="entry name" value="Hypothetical protein af1432"/>
    <property type="match status" value="1"/>
</dbReference>
<name>A0A0F9CIQ8_9ZZZZ</name>
<dbReference type="InterPro" id="IPR037522">
    <property type="entry name" value="HD_GYP_dom"/>
</dbReference>
<proteinExistence type="predicted"/>
<dbReference type="Gene3D" id="3.40.50.2300">
    <property type="match status" value="1"/>
</dbReference>
<evidence type="ECO:0000313" key="4">
    <source>
        <dbReference type="EMBL" id="KKL49014.1"/>
    </source>
</evidence>
<dbReference type="InterPro" id="IPR011006">
    <property type="entry name" value="CheY-like_superfamily"/>
</dbReference>
<dbReference type="InterPro" id="IPR006674">
    <property type="entry name" value="HD_domain"/>
</dbReference>
<dbReference type="SUPFAM" id="SSF109604">
    <property type="entry name" value="HD-domain/PDEase-like"/>
    <property type="match status" value="1"/>
</dbReference>
<evidence type="ECO:0000259" key="3">
    <source>
        <dbReference type="PROSITE" id="PS51832"/>
    </source>
</evidence>